<comment type="similarity">
    <text evidence="3 8">Belongs to the peptidase M17 family.</text>
</comment>
<accession>A0A1R4KN37</accession>
<dbReference type="GO" id="GO:0030145">
    <property type="term" value="F:manganese ion binding"/>
    <property type="evidence" value="ECO:0007669"/>
    <property type="project" value="UniProtKB-UniRule"/>
</dbReference>
<dbReference type="Proteomes" id="UP000188342">
    <property type="component" value="Unassembled WGS sequence"/>
</dbReference>
<feature type="binding site" evidence="8">
    <location>
        <position position="275"/>
    </location>
    <ligand>
        <name>Mn(2+)</name>
        <dbReference type="ChEBI" id="CHEBI:29035"/>
        <label>1</label>
    </ligand>
</feature>
<dbReference type="SUPFAM" id="SSF52949">
    <property type="entry name" value="Macro domain-like"/>
    <property type="match status" value="1"/>
</dbReference>
<dbReference type="PANTHER" id="PTHR11963">
    <property type="entry name" value="LEUCINE AMINOPEPTIDASE-RELATED"/>
    <property type="match status" value="1"/>
</dbReference>
<keyword evidence="5 8" id="KW-0645">Protease</keyword>
<dbReference type="EMBL" id="FUKQ01000063">
    <property type="protein sequence ID" value="SJN45652.1"/>
    <property type="molecule type" value="Genomic_DNA"/>
</dbReference>
<gene>
    <name evidence="8" type="primary">pepA</name>
    <name evidence="10" type="ORF">FM114_16210</name>
</gene>
<evidence type="ECO:0000256" key="1">
    <source>
        <dbReference type="ARBA" id="ARBA00000135"/>
    </source>
</evidence>
<dbReference type="Pfam" id="PF00883">
    <property type="entry name" value="Peptidase_M17"/>
    <property type="match status" value="1"/>
</dbReference>
<dbReference type="SUPFAM" id="SSF53187">
    <property type="entry name" value="Zn-dependent exopeptidases"/>
    <property type="match status" value="1"/>
</dbReference>
<keyword evidence="4 8" id="KW-0031">Aminopeptidase</keyword>
<evidence type="ECO:0000256" key="2">
    <source>
        <dbReference type="ARBA" id="ARBA00000967"/>
    </source>
</evidence>
<dbReference type="InterPro" id="IPR011356">
    <property type="entry name" value="Leucine_aapep/pepB"/>
</dbReference>
<feature type="active site" evidence="8">
    <location>
        <position position="282"/>
    </location>
</feature>
<evidence type="ECO:0000256" key="4">
    <source>
        <dbReference type="ARBA" id="ARBA00022438"/>
    </source>
</evidence>
<keyword evidence="8" id="KW-0479">Metal-binding</keyword>
<sequence length="504" mass="52093">MPTPRTPSPLTRGALLPTIELVGQAPGDADVLVLGVTGQADSPALVGVPASIAKAAPGDLLELATDLGARPKAGTVTQLPRVGSRLLAVGLGSDELSPEQVRRSCGAAARSAAALAKETPLHVAVSLETAESELVRAVIEGIVLGGYEFAKVGTEAAAKISRLSVVTSLGGAEAKQVVADAQAVAQAVLVARDWVNTPANLLYPESFAEEVRELTKGTKLAVEVLDEKQLAKEGFGGILAVGGGSQRPPRLVRVEHKPRGAKNHLVLVGKGITFDTGGLNLKPADGMYTMKCDMGGAAAVLAATHAIAELGLDVWVTCYASMAENMPSGASYRPSDVISMYGGTTVENVNSDAEGRLVMADALARSQADKPDLVVDVATLTGACMVALGNRMAGLMTSDDPTADLVLDAAETAGEEFWQLPIPEYLRESLESKVADLKSGGPRLGGALTAAAFLQHFVEEDVAWAHLDIAGPAFNDDEPHDYVPAGGTGHAVRTLVELARSLQA</sequence>
<dbReference type="EC" id="3.4.11.1" evidence="8"/>
<dbReference type="NCBIfam" id="NF002073">
    <property type="entry name" value="PRK00913.1-2"/>
    <property type="match status" value="1"/>
</dbReference>
<name>A0A1R4KN37_9ACTN</name>
<dbReference type="EC" id="3.4.11.10" evidence="8"/>
<feature type="binding site" evidence="8">
    <location>
        <position position="270"/>
    </location>
    <ligand>
        <name>Mn(2+)</name>
        <dbReference type="ChEBI" id="CHEBI:29035"/>
        <label>2</label>
    </ligand>
</feature>
<dbReference type="Gene3D" id="3.40.630.10">
    <property type="entry name" value="Zn peptidases"/>
    <property type="match status" value="1"/>
</dbReference>
<feature type="binding site" evidence="8">
    <location>
        <position position="275"/>
    </location>
    <ligand>
        <name>Mn(2+)</name>
        <dbReference type="ChEBI" id="CHEBI:29035"/>
        <label>2</label>
    </ligand>
</feature>
<dbReference type="GO" id="GO:0005737">
    <property type="term" value="C:cytoplasm"/>
    <property type="evidence" value="ECO:0007669"/>
    <property type="project" value="UniProtKB-SubCell"/>
</dbReference>
<feature type="domain" description="Cytosol aminopeptidase" evidence="9">
    <location>
        <begin position="350"/>
        <end position="357"/>
    </location>
</feature>
<dbReference type="RefSeq" id="WP_094766173.1">
    <property type="nucleotide sequence ID" value="NZ_FUKQ01000063.1"/>
</dbReference>
<keyword evidence="11" id="KW-1185">Reference proteome</keyword>
<evidence type="ECO:0000256" key="7">
    <source>
        <dbReference type="ARBA" id="ARBA00049972"/>
    </source>
</evidence>
<feature type="binding site" evidence="8">
    <location>
        <position position="293"/>
    </location>
    <ligand>
        <name>Mn(2+)</name>
        <dbReference type="ChEBI" id="CHEBI:29035"/>
        <label>2</label>
    </ligand>
</feature>
<dbReference type="CDD" id="cd00433">
    <property type="entry name" value="Peptidase_M17"/>
    <property type="match status" value="1"/>
</dbReference>
<comment type="catalytic activity">
    <reaction evidence="2 8">
        <text>Release of an N-terminal amino acid, preferentially leucine, but not glutamic or aspartic acids.</text>
        <dbReference type="EC" id="3.4.11.10"/>
    </reaction>
</comment>
<comment type="cofactor">
    <cofactor evidence="8">
        <name>Mn(2+)</name>
        <dbReference type="ChEBI" id="CHEBI:29035"/>
    </cofactor>
    <text evidence="8">Binds 2 manganese ions per subunit.</text>
</comment>
<dbReference type="PRINTS" id="PR00481">
    <property type="entry name" value="LAMNOPPTDASE"/>
</dbReference>
<evidence type="ECO:0000259" key="9">
    <source>
        <dbReference type="PROSITE" id="PS00631"/>
    </source>
</evidence>
<keyword evidence="8" id="KW-0464">Manganese</keyword>
<keyword evidence="6 8" id="KW-0378">Hydrolase</keyword>
<reference evidence="10 11" key="1">
    <citation type="submission" date="2017-02" db="EMBL/GenBank/DDBJ databases">
        <authorList>
            <person name="Peterson S.W."/>
        </authorList>
    </citation>
    <scope>NUCLEOTIDE SEQUENCE [LARGE SCALE GENOMIC DNA]</scope>
    <source>
        <strain evidence="10 11">LSP_Lj1</strain>
    </source>
</reference>
<evidence type="ECO:0000256" key="3">
    <source>
        <dbReference type="ARBA" id="ARBA00009528"/>
    </source>
</evidence>
<evidence type="ECO:0000313" key="11">
    <source>
        <dbReference type="Proteomes" id="UP000188342"/>
    </source>
</evidence>
<feature type="binding site" evidence="8">
    <location>
        <position position="354"/>
    </location>
    <ligand>
        <name>Mn(2+)</name>
        <dbReference type="ChEBI" id="CHEBI:29035"/>
        <label>2</label>
    </ligand>
</feature>
<dbReference type="Gene3D" id="3.40.220.10">
    <property type="entry name" value="Leucine Aminopeptidase, subunit E, domain 1"/>
    <property type="match status" value="1"/>
</dbReference>
<dbReference type="AlphaFoldDB" id="A0A1R4KN37"/>
<dbReference type="GO" id="GO:0070006">
    <property type="term" value="F:metalloaminopeptidase activity"/>
    <property type="evidence" value="ECO:0007669"/>
    <property type="project" value="InterPro"/>
</dbReference>
<dbReference type="Pfam" id="PF02789">
    <property type="entry name" value="Peptidase_M17_N"/>
    <property type="match status" value="1"/>
</dbReference>
<dbReference type="STRING" id="1255658.FM114_16210"/>
<dbReference type="InterPro" id="IPR008283">
    <property type="entry name" value="Peptidase_M17_N"/>
</dbReference>
<keyword evidence="8" id="KW-0963">Cytoplasm</keyword>
<comment type="catalytic activity">
    <reaction evidence="1 8">
        <text>Release of an N-terminal amino acid, Xaa-|-Yaa-, in which Xaa is preferably Leu, but may be other amino acids including Pro although not Arg or Lys, and Yaa may be Pro. Amino acid amides and methyl esters are also readily hydrolyzed, but rates on arylamides are exceedingly low.</text>
        <dbReference type="EC" id="3.4.11.1"/>
    </reaction>
</comment>
<dbReference type="OrthoDB" id="9809354at2"/>
<protein>
    <recommendedName>
        <fullName evidence="8">Probable cytosol aminopeptidase</fullName>
        <ecNumber evidence="8">3.4.11.1</ecNumber>
    </recommendedName>
    <alternativeName>
        <fullName evidence="8">Leucine aminopeptidase</fullName>
        <shortName evidence="8">LAP</shortName>
        <ecNumber evidence="8">3.4.11.10</ecNumber>
    </alternativeName>
    <alternativeName>
        <fullName evidence="8">Leucyl aminopeptidase</fullName>
    </alternativeName>
</protein>
<organism evidence="10 11">
    <name type="scientific">Luteococcus japonicus LSP_Lj1</name>
    <dbReference type="NCBI Taxonomy" id="1255658"/>
    <lineage>
        <taxon>Bacteria</taxon>
        <taxon>Bacillati</taxon>
        <taxon>Actinomycetota</taxon>
        <taxon>Actinomycetes</taxon>
        <taxon>Propionibacteriales</taxon>
        <taxon>Propionibacteriaceae</taxon>
        <taxon>Luteococcus</taxon>
    </lineage>
</organism>
<dbReference type="PANTHER" id="PTHR11963:SF23">
    <property type="entry name" value="CYTOSOL AMINOPEPTIDASE"/>
    <property type="match status" value="1"/>
</dbReference>
<evidence type="ECO:0000256" key="8">
    <source>
        <dbReference type="HAMAP-Rule" id="MF_00181"/>
    </source>
</evidence>
<proteinExistence type="inferred from homology"/>
<dbReference type="PROSITE" id="PS00631">
    <property type="entry name" value="CYTOSOL_AP"/>
    <property type="match status" value="1"/>
</dbReference>
<feature type="binding site" evidence="8">
    <location>
        <position position="352"/>
    </location>
    <ligand>
        <name>Mn(2+)</name>
        <dbReference type="ChEBI" id="CHEBI:29035"/>
        <label>1</label>
    </ligand>
</feature>
<comment type="function">
    <text evidence="7 8">Presumably involved in the processing and regular turnover of intracellular proteins. Catalyzes the removal of unsubstituted N-terminal amino acids from various peptides.</text>
</comment>
<dbReference type="InterPro" id="IPR023042">
    <property type="entry name" value="Peptidase_M17_leu_NH2_pept"/>
</dbReference>
<evidence type="ECO:0000256" key="5">
    <source>
        <dbReference type="ARBA" id="ARBA00022670"/>
    </source>
</evidence>
<dbReference type="InterPro" id="IPR000819">
    <property type="entry name" value="Peptidase_M17_C"/>
</dbReference>
<feature type="active site" evidence="8">
    <location>
        <position position="356"/>
    </location>
</feature>
<dbReference type="InterPro" id="IPR043472">
    <property type="entry name" value="Macro_dom-like"/>
</dbReference>
<feature type="binding site" evidence="8">
    <location>
        <position position="354"/>
    </location>
    <ligand>
        <name>Mn(2+)</name>
        <dbReference type="ChEBI" id="CHEBI:29035"/>
        <label>1</label>
    </ligand>
</feature>
<evidence type="ECO:0000256" key="6">
    <source>
        <dbReference type="ARBA" id="ARBA00022801"/>
    </source>
</evidence>
<comment type="subcellular location">
    <subcellularLocation>
        <location evidence="8">Cytoplasm</location>
    </subcellularLocation>
</comment>
<evidence type="ECO:0000313" key="10">
    <source>
        <dbReference type="EMBL" id="SJN45652.1"/>
    </source>
</evidence>
<dbReference type="GO" id="GO:0006508">
    <property type="term" value="P:proteolysis"/>
    <property type="evidence" value="ECO:0007669"/>
    <property type="project" value="UniProtKB-KW"/>
</dbReference>
<dbReference type="HAMAP" id="MF_00181">
    <property type="entry name" value="Cytosol_peptidase_M17"/>
    <property type="match status" value="1"/>
</dbReference>